<dbReference type="Pfam" id="PF02836">
    <property type="entry name" value="Glyco_hydro_2_C"/>
    <property type="match status" value="1"/>
</dbReference>
<dbReference type="InterPro" id="IPR051913">
    <property type="entry name" value="GH2_Domain-Containing"/>
</dbReference>
<dbReference type="Gene3D" id="2.60.120.260">
    <property type="entry name" value="Galactose-binding domain-like"/>
    <property type="match status" value="1"/>
</dbReference>
<evidence type="ECO:0000256" key="1">
    <source>
        <dbReference type="ARBA" id="ARBA00007401"/>
    </source>
</evidence>
<dbReference type="InterPro" id="IPR006102">
    <property type="entry name" value="Ig-like_GH2"/>
</dbReference>
<sequence length="636" mass="71611">MSGITFADPRPDFRRWGEGSNRPDLRKGVALIDQWEIAFDDEDKGLIQRWYSGNLWEDLQKEDEIEPMPIVVPFAPQTAASEVNDREAHEICWYRNVIELEQGIEEDTQEYLLHFGAVDYEATVWVEGTQVGHHIGGHVGFSVPFLPLEDEQYVTVVVRVRDRPHDLTQPRGKQYWKAEPESIFYYPTTGIWQSVWVEIVPRARIERTVLVADIDAGTLSIDFELVGLSRAPGATVKAVVSLFGSEISNTSARVSRETESARIVATMRVPGMLAPEALRAQLQKQDVLPPEMERMAWVDGLALWSPETPTLYDVELSLLDAHGEELDNVQTYAGMRKVSVNDKGMFCLNNKPYFQSLVLNQGYWPSSGMTAPTETAFEEDIKMMKQIGFNGCRLHQKVEDKRFLCAADRLGFLVWGEMANAYEFSAQYCARIMAEWTEAVRRDQSHPCIVAWTPINESWGVPALATSEAQRNHVLALYHHIKSLDPTRLVVDNDGWEHVKTDLTTFHDYGNAEHLRSVCASRERILAPKAGRDMFVGDGQHSPKAPFILSEFGGISFAGEGGKGAWGYQAAESEEDYLARLAPMTEAILAGGLVQGWVYTQLSDIETEQNGLLTKDRRFKVDPAKLRAIFGRRPAT</sequence>
<keyword evidence="3" id="KW-0326">Glycosidase</keyword>
<evidence type="ECO:0000313" key="6">
    <source>
        <dbReference type="EMBL" id="PWN97074.1"/>
    </source>
</evidence>
<evidence type="ECO:0000259" key="4">
    <source>
        <dbReference type="Pfam" id="PF00703"/>
    </source>
</evidence>
<dbReference type="InterPro" id="IPR008979">
    <property type="entry name" value="Galactose-bd-like_sf"/>
</dbReference>
<dbReference type="PANTHER" id="PTHR42732:SF4">
    <property type="entry name" value="BETA-MANNOSIDASE"/>
    <property type="match status" value="1"/>
</dbReference>
<dbReference type="SUPFAM" id="SSF49785">
    <property type="entry name" value="Galactose-binding domain-like"/>
    <property type="match status" value="1"/>
</dbReference>
<dbReference type="InterPro" id="IPR013783">
    <property type="entry name" value="Ig-like_fold"/>
</dbReference>
<dbReference type="InterPro" id="IPR036156">
    <property type="entry name" value="Beta-gal/glucu_dom_sf"/>
</dbReference>
<dbReference type="Proteomes" id="UP000245946">
    <property type="component" value="Unassembled WGS sequence"/>
</dbReference>
<evidence type="ECO:0000259" key="5">
    <source>
        <dbReference type="Pfam" id="PF02836"/>
    </source>
</evidence>
<dbReference type="EMBL" id="KZ819296">
    <property type="protein sequence ID" value="PWN97074.1"/>
    <property type="molecule type" value="Genomic_DNA"/>
</dbReference>
<dbReference type="GeneID" id="37270260"/>
<dbReference type="Gene3D" id="2.60.40.10">
    <property type="entry name" value="Immunoglobulins"/>
    <property type="match status" value="1"/>
</dbReference>
<protein>
    <submittedName>
        <fullName evidence="6">Glycoside hydrolase</fullName>
    </submittedName>
</protein>
<dbReference type="AlphaFoldDB" id="A0A316Z7M8"/>
<dbReference type="OrthoDB" id="408320at2759"/>
<evidence type="ECO:0000313" key="7">
    <source>
        <dbReference type="Proteomes" id="UP000245946"/>
    </source>
</evidence>
<keyword evidence="2 6" id="KW-0378">Hydrolase</keyword>
<dbReference type="InterPro" id="IPR006103">
    <property type="entry name" value="Glyco_hydro_2_cat"/>
</dbReference>
<proteinExistence type="inferred from homology"/>
<evidence type="ECO:0000256" key="3">
    <source>
        <dbReference type="ARBA" id="ARBA00023295"/>
    </source>
</evidence>
<dbReference type="GO" id="GO:0005975">
    <property type="term" value="P:carbohydrate metabolic process"/>
    <property type="evidence" value="ECO:0007669"/>
    <property type="project" value="InterPro"/>
</dbReference>
<keyword evidence="7" id="KW-1185">Reference proteome</keyword>
<comment type="similarity">
    <text evidence="1">Belongs to the glycosyl hydrolase 2 family.</text>
</comment>
<accession>A0A316Z7M8</accession>
<reference evidence="6 7" key="1">
    <citation type="journal article" date="2018" name="Mol. Biol. Evol.">
        <title>Broad Genomic Sampling Reveals a Smut Pathogenic Ancestry of the Fungal Clade Ustilaginomycotina.</title>
        <authorList>
            <person name="Kijpornyongpan T."/>
            <person name="Mondo S.J."/>
            <person name="Barry K."/>
            <person name="Sandor L."/>
            <person name="Lee J."/>
            <person name="Lipzen A."/>
            <person name="Pangilinan J."/>
            <person name="LaButti K."/>
            <person name="Hainaut M."/>
            <person name="Henrissat B."/>
            <person name="Grigoriev I.V."/>
            <person name="Spatafora J.W."/>
            <person name="Aime M.C."/>
        </authorList>
    </citation>
    <scope>NUCLEOTIDE SEQUENCE [LARGE SCALE GENOMIC DNA]</scope>
    <source>
        <strain evidence="6 7">MCA 4186</strain>
    </source>
</reference>
<gene>
    <name evidence="6" type="ORF">FA09DRAFT_330719</name>
</gene>
<feature type="domain" description="Glycoside hydrolase family 2 immunoglobulin-like beta-sandwich" evidence="4">
    <location>
        <begin position="270"/>
        <end position="336"/>
    </location>
</feature>
<dbReference type="GO" id="GO:0004553">
    <property type="term" value="F:hydrolase activity, hydrolyzing O-glycosyl compounds"/>
    <property type="evidence" value="ECO:0007669"/>
    <property type="project" value="InterPro"/>
</dbReference>
<dbReference type="STRING" id="58919.A0A316Z7M8"/>
<evidence type="ECO:0000256" key="2">
    <source>
        <dbReference type="ARBA" id="ARBA00022801"/>
    </source>
</evidence>
<dbReference type="PANTHER" id="PTHR42732">
    <property type="entry name" value="BETA-GALACTOSIDASE"/>
    <property type="match status" value="1"/>
</dbReference>
<feature type="domain" description="Glycoside hydrolase family 2 catalytic" evidence="5">
    <location>
        <begin position="340"/>
        <end position="564"/>
    </location>
</feature>
<dbReference type="SUPFAM" id="SSF49303">
    <property type="entry name" value="beta-Galactosidase/glucuronidase domain"/>
    <property type="match status" value="1"/>
</dbReference>
<name>A0A316Z7M8_9BASI</name>
<dbReference type="InterPro" id="IPR017853">
    <property type="entry name" value="GH"/>
</dbReference>
<dbReference type="Gene3D" id="3.20.20.80">
    <property type="entry name" value="Glycosidases"/>
    <property type="match status" value="1"/>
</dbReference>
<dbReference type="Pfam" id="PF00703">
    <property type="entry name" value="Glyco_hydro_2"/>
    <property type="match status" value="1"/>
</dbReference>
<dbReference type="RefSeq" id="XP_025597353.1">
    <property type="nucleotide sequence ID" value="XM_025742716.1"/>
</dbReference>
<dbReference type="SUPFAM" id="SSF51445">
    <property type="entry name" value="(Trans)glycosidases"/>
    <property type="match status" value="1"/>
</dbReference>
<organism evidence="6 7">
    <name type="scientific">Tilletiopsis washingtonensis</name>
    <dbReference type="NCBI Taxonomy" id="58919"/>
    <lineage>
        <taxon>Eukaryota</taxon>
        <taxon>Fungi</taxon>
        <taxon>Dikarya</taxon>
        <taxon>Basidiomycota</taxon>
        <taxon>Ustilaginomycotina</taxon>
        <taxon>Exobasidiomycetes</taxon>
        <taxon>Entylomatales</taxon>
        <taxon>Entylomatales incertae sedis</taxon>
        <taxon>Tilletiopsis</taxon>
    </lineage>
</organism>